<sequence length="398" mass="41496">MTGRCDTQPADPDTPPPAKLDPATLVLRGTPTRPVRIRRNVVIALSATTFAALGATTWMALTPPALRASGEELAERQAEPTGADEKLADIPASYDAIPKLGPPLPGDLGRPILARQQATVSGGSGPGQAAEADPVAEAYRKREAARAAAQGSGIMMTLRGASAGPDRVQAAIAGALEPDGAAAPRSSDTSGTSVVGPSIDGINPYAMRESPSPWTISAGTIIAASLLTGLNSDLPGIVIAQVSENIVDSATGRTLLIPQGSRLIGRYENGLRFHQTRALLVWQRILFPNGSSIRLDDMPATDASGQVGISDRVDLHGGALLKGVALSTLLGVGSELSFGDNESEIVRALREAGQSSGNQAGQDIVRRSLDIQPTITVRPGWPVRVLVHRDLILRPWTE</sequence>
<dbReference type="RefSeq" id="WP_089220862.1">
    <property type="nucleotide sequence ID" value="NZ_FZOS01000029.1"/>
</dbReference>
<keyword evidence="4 7" id="KW-1133">Transmembrane helix</keyword>
<dbReference type="EMBL" id="FZOS01000029">
    <property type="protein sequence ID" value="SNS99380.1"/>
    <property type="molecule type" value="Genomic_DNA"/>
</dbReference>
<dbReference type="CDD" id="cd16429">
    <property type="entry name" value="VirB10"/>
    <property type="match status" value="1"/>
</dbReference>
<name>A0A239J0L6_9SPHN</name>
<evidence type="ECO:0000256" key="6">
    <source>
        <dbReference type="SAM" id="MobiDB-lite"/>
    </source>
</evidence>
<dbReference type="Pfam" id="PF03743">
    <property type="entry name" value="TrbI"/>
    <property type="match status" value="1"/>
</dbReference>
<evidence type="ECO:0000256" key="1">
    <source>
        <dbReference type="ARBA" id="ARBA00004167"/>
    </source>
</evidence>
<dbReference type="AlphaFoldDB" id="A0A239J0L6"/>
<dbReference type="Proteomes" id="UP000198281">
    <property type="component" value="Unassembled WGS sequence"/>
</dbReference>
<reference evidence="9" key="1">
    <citation type="submission" date="2017-06" db="EMBL/GenBank/DDBJ databases">
        <authorList>
            <person name="Varghese N."/>
            <person name="Submissions S."/>
        </authorList>
    </citation>
    <scope>NUCLEOTIDE SEQUENCE [LARGE SCALE GENOMIC DNA]</scope>
    <source>
        <strain evidence="9">LNB2</strain>
    </source>
</reference>
<dbReference type="GO" id="GO:0016020">
    <property type="term" value="C:membrane"/>
    <property type="evidence" value="ECO:0007669"/>
    <property type="project" value="UniProtKB-SubCell"/>
</dbReference>
<comment type="subcellular location">
    <subcellularLocation>
        <location evidence="1">Membrane</location>
        <topology evidence="1">Single-pass membrane protein</topology>
    </subcellularLocation>
</comment>
<feature type="compositionally biased region" description="Low complexity" evidence="6">
    <location>
        <begin position="1"/>
        <end position="11"/>
    </location>
</feature>
<evidence type="ECO:0000313" key="9">
    <source>
        <dbReference type="Proteomes" id="UP000198281"/>
    </source>
</evidence>
<feature type="transmembrane region" description="Helical" evidence="7">
    <location>
        <begin position="41"/>
        <end position="61"/>
    </location>
</feature>
<protein>
    <submittedName>
        <fullName evidence="8">Type IV secretion system protein VirB10</fullName>
    </submittedName>
</protein>
<dbReference type="Gene3D" id="2.40.128.260">
    <property type="entry name" value="Type IV secretion system, VirB10/TraB/TrbI"/>
    <property type="match status" value="1"/>
</dbReference>
<accession>A0A239J0L6</accession>
<dbReference type="InterPro" id="IPR005498">
    <property type="entry name" value="T4SS_VirB10/TraB/TrbI"/>
</dbReference>
<organism evidence="8 9">
    <name type="scientific">Edaphosphingomonas laterariae</name>
    <dbReference type="NCBI Taxonomy" id="861865"/>
    <lineage>
        <taxon>Bacteria</taxon>
        <taxon>Pseudomonadati</taxon>
        <taxon>Pseudomonadota</taxon>
        <taxon>Alphaproteobacteria</taxon>
        <taxon>Sphingomonadales</taxon>
        <taxon>Rhizorhabdaceae</taxon>
        <taxon>Edaphosphingomonas</taxon>
    </lineage>
</organism>
<evidence type="ECO:0000256" key="7">
    <source>
        <dbReference type="SAM" id="Phobius"/>
    </source>
</evidence>
<proteinExistence type="inferred from homology"/>
<keyword evidence="3 7" id="KW-0812">Transmembrane</keyword>
<gene>
    <name evidence="8" type="ORF">SAMN06295912_12915</name>
</gene>
<dbReference type="OrthoDB" id="9807354at2"/>
<feature type="region of interest" description="Disordered" evidence="6">
    <location>
        <begin position="1"/>
        <end position="24"/>
    </location>
</feature>
<keyword evidence="5 7" id="KW-0472">Membrane</keyword>
<dbReference type="InterPro" id="IPR042217">
    <property type="entry name" value="T4SS_VirB10/TrbI"/>
</dbReference>
<evidence type="ECO:0000256" key="2">
    <source>
        <dbReference type="ARBA" id="ARBA00010265"/>
    </source>
</evidence>
<evidence type="ECO:0000256" key="4">
    <source>
        <dbReference type="ARBA" id="ARBA00022989"/>
    </source>
</evidence>
<comment type="similarity">
    <text evidence="2">Belongs to the TrbI/VirB10 family.</text>
</comment>
<evidence type="ECO:0000256" key="3">
    <source>
        <dbReference type="ARBA" id="ARBA00022692"/>
    </source>
</evidence>
<evidence type="ECO:0000256" key="5">
    <source>
        <dbReference type="ARBA" id="ARBA00023136"/>
    </source>
</evidence>
<evidence type="ECO:0000313" key="8">
    <source>
        <dbReference type="EMBL" id="SNS99380.1"/>
    </source>
</evidence>
<keyword evidence="9" id="KW-1185">Reference proteome</keyword>